<dbReference type="GeneID" id="25989161"/>
<evidence type="ECO:0000313" key="3">
    <source>
        <dbReference type="Proteomes" id="UP000002748"/>
    </source>
</evidence>
<name>J5SJ50_TRIAS</name>
<feature type="region of interest" description="Disordered" evidence="1">
    <location>
        <begin position="218"/>
        <end position="300"/>
    </location>
</feature>
<proteinExistence type="predicted"/>
<sequence>MAHQRLPELLESAVRFPAGVRRFPRREWRGVFGAPPFEPGSFMLKAQWAGREASRRWQTAIKKGSLDGMTTVDYAVAVFDLASHMNDFFRSLHLAAGTKIEKTSDWIALTDDMIELAFLRSRWFLRTRFPSAPILEELDMAFVRSFARPALNAQWRLLVDSGGHAPEPFEYDEARFTDVYLPTSRRPVPFTVVQLESPGAEPEVRWLIPGPSGGWIEVEDSSSSEYVTPPEGELPSDVSPQSTTSRSGAVNTSSDTSSAWSSDPQTSPERATDVPSTPCTPARRALRTITSIGSPSPRRE</sequence>
<feature type="compositionally biased region" description="Polar residues" evidence="1">
    <location>
        <begin position="238"/>
        <end position="251"/>
    </location>
</feature>
<evidence type="ECO:0000256" key="1">
    <source>
        <dbReference type="SAM" id="MobiDB-lite"/>
    </source>
</evidence>
<dbReference type="HOGENOM" id="CLU_928086_0_0_1"/>
<reference evidence="2 3" key="1">
    <citation type="journal article" date="2012" name="Eukaryot. Cell">
        <title>Draft genome sequence of CBS 2479, the standard type strain of Trichosporon asahii.</title>
        <authorList>
            <person name="Yang R.Y."/>
            <person name="Li H.T."/>
            <person name="Zhu H."/>
            <person name="Zhou G.P."/>
            <person name="Wang M."/>
            <person name="Wang L."/>
        </authorList>
    </citation>
    <scope>NUCLEOTIDE SEQUENCE [LARGE SCALE GENOMIC DNA]</scope>
    <source>
        <strain evidence="3">ATCC 90039 / CBS 2479 / JCM 2466 / KCTC 7840 / NCYC 2677 / UAMH 7654</strain>
    </source>
</reference>
<accession>J5SJ50</accession>
<feature type="compositionally biased region" description="Low complexity" evidence="1">
    <location>
        <begin position="252"/>
        <end position="263"/>
    </location>
</feature>
<organism evidence="2 3">
    <name type="scientific">Trichosporon asahii var. asahii (strain ATCC 90039 / CBS 2479 / JCM 2466 / KCTC 7840 / NBRC 103889/ NCYC 2677 / UAMH 7654)</name>
    <name type="common">Yeast</name>
    <dbReference type="NCBI Taxonomy" id="1186058"/>
    <lineage>
        <taxon>Eukaryota</taxon>
        <taxon>Fungi</taxon>
        <taxon>Dikarya</taxon>
        <taxon>Basidiomycota</taxon>
        <taxon>Agaricomycotina</taxon>
        <taxon>Tremellomycetes</taxon>
        <taxon>Trichosporonales</taxon>
        <taxon>Trichosporonaceae</taxon>
        <taxon>Trichosporon</taxon>
    </lineage>
</organism>
<feature type="compositionally biased region" description="Polar residues" evidence="1">
    <location>
        <begin position="264"/>
        <end position="279"/>
    </location>
</feature>
<dbReference type="Proteomes" id="UP000002748">
    <property type="component" value="Unassembled WGS sequence"/>
</dbReference>
<dbReference type="KEGG" id="tasa:A1Q1_05649"/>
<evidence type="ECO:0000313" key="2">
    <source>
        <dbReference type="EMBL" id="EJT45886.1"/>
    </source>
</evidence>
<gene>
    <name evidence="2" type="ORF">A1Q1_05649</name>
</gene>
<dbReference type="RefSeq" id="XP_014176333.1">
    <property type="nucleotide sequence ID" value="XM_014320858.1"/>
</dbReference>
<dbReference type="VEuPathDB" id="FungiDB:A1Q1_05649"/>
<comment type="caution">
    <text evidence="2">The sequence shown here is derived from an EMBL/GenBank/DDBJ whole genome shotgun (WGS) entry which is preliminary data.</text>
</comment>
<dbReference type="OrthoDB" id="10655181at2759"/>
<dbReference type="AlphaFoldDB" id="J5SJ50"/>
<dbReference type="EMBL" id="ALBS01000319">
    <property type="protein sequence ID" value="EJT45886.1"/>
    <property type="molecule type" value="Genomic_DNA"/>
</dbReference>
<protein>
    <submittedName>
        <fullName evidence="2">Uncharacterized protein</fullName>
    </submittedName>
</protein>